<dbReference type="SUPFAM" id="SSF56801">
    <property type="entry name" value="Acetyl-CoA synthetase-like"/>
    <property type="match status" value="1"/>
</dbReference>
<evidence type="ECO:0000256" key="1">
    <source>
        <dbReference type="ARBA" id="ARBA00006432"/>
    </source>
</evidence>
<keyword evidence="2" id="KW-0436">Ligase</keyword>
<evidence type="ECO:0000259" key="4">
    <source>
        <dbReference type="Pfam" id="PF13193"/>
    </source>
</evidence>
<comment type="similarity">
    <text evidence="1">Belongs to the ATP-dependent AMP-binding enzyme family.</text>
</comment>
<dbReference type="FunFam" id="3.30.300.30:FF:000007">
    <property type="entry name" value="4-coumarate--CoA ligase 2"/>
    <property type="match status" value="1"/>
</dbReference>
<evidence type="ECO:0000259" key="3">
    <source>
        <dbReference type="Pfam" id="PF00501"/>
    </source>
</evidence>
<dbReference type="InterPro" id="IPR000873">
    <property type="entry name" value="AMP-dep_synth/lig_dom"/>
</dbReference>
<reference evidence="5" key="1">
    <citation type="submission" date="2020-01" db="EMBL/GenBank/DDBJ databases">
        <title>Genome Sequencing of Three Apophysomyces-Like Fungal Strains Confirms a Novel Fungal Genus in the Mucoromycota with divergent Burkholderia-like Endosymbiotic Bacteria.</title>
        <authorList>
            <person name="Stajich J.E."/>
            <person name="Macias A.M."/>
            <person name="Carter-House D."/>
            <person name="Lovett B."/>
            <person name="Kasson L.R."/>
            <person name="Berry K."/>
            <person name="Grigoriev I."/>
            <person name="Chang Y."/>
            <person name="Spatafora J."/>
            <person name="Kasson M.T."/>
        </authorList>
    </citation>
    <scope>NUCLEOTIDE SEQUENCE</scope>
    <source>
        <strain evidence="5">NRRL A-21654</strain>
    </source>
</reference>
<organism evidence="5 6">
    <name type="scientific">Apophysomyces ossiformis</name>
    <dbReference type="NCBI Taxonomy" id="679940"/>
    <lineage>
        <taxon>Eukaryota</taxon>
        <taxon>Fungi</taxon>
        <taxon>Fungi incertae sedis</taxon>
        <taxon>Mucoromycota</taxon>
        <taxon>Mucoromycotina</taxon>
        <taxon>Mucoromycetes</taxon>
        <taxon>Mucorales</taxon>
        <taxon>Mucorineae</taxon>
        <taxon>Mucoraceae</taxon>
        <taxon>Apophysomyces</taxon>
    </lineage>
</organism>
<dbReference type="InterPro" id="IPR025110">
    <property type="entry name" value="AMP-bd_C"/>
</dbReference>
<dbReference type="OrthoDB" id="1898221at2759"/>
<dbReference type="InterPro" id="IPR042099">
    <property type="entry name" value="ANL_N_sf"/>
</dbReference>
<dbReference type="Gene3D" id="3.40.50.980">
    <property type="match status" value="2"/>
</dbReference>
<evidence type="ECO:0000256" key="2">
    <source>
        <dbReference type="ARBA" id="ARBA00022598"/>
    </source>
</evidence>
<dbReference type="AlphaFoldDB" id="A0A8H7BSB6"/>
<feature type="domain" description="AMP-binding enzyme C-terminal" evidence="4">
    <location>
        <begin position="382"/>
        <end position="462"/>
    </location>
</feature>
<dbReference type="Gene3D" id="3.30.300.30">
    <property type="match status" value="1"/>
</dbReference>
<dbReference type="GO" id="GO:0016405">
    <property type="term" value="F:CoA-ligase activity"/>
    <property type="evidence" value="ECO:0007669"/>
    <property type="project" value="TreeGrafter"/>
</dbReference>
<sequence>MVIYTSTAEPWVIPNSDVFTFLFQQNETNASKPVDKQFLIDDEFIHQLEITKAKAVVTVPALLPTLSTICTQRGIPKERIFLFGSEEVDGYKPFYSLIDDRVIGHIEGVNPSEDIAFICFSSGTTGLPKGVMLTHRNFVASVAQPVLQRPENSQEDDITLGFLPFYHIYGIASLLLRAVYTRVPLVVMSRYDLETMCHLIEKYKITRAALVPPIGCGAAPLNREHIDAFKERLGKSIKQGYGLTETTGGCFFQDVEESEDLIPGSSGKLIPHMEAKIVDENGKGKKDKMTLVSKNECPDVTSALLIVKALGPGFEGELLLRGPQIMKGYLNNPKANAEIFTTDGWMRTGDIVRCDITTGEFFVLDRIKELIKYKGNQVAPAELEALLMGRSEVADVCVVGVYDSSQATELPRAYVVLQPFAKPTEALAADLVAFVAANVAQHKRLRAGVQFVDGIPKSPSGKILRREVRLWAQQEQKEIRGKGRL</sequence>
<keyword evidence="6" id="KW-1185">Reference proteome</keyword>
<dbReference type="Pfam" id="PF13193">
    <property type="entry name" value="AMP-binding_C"/>
    <property type="match status" value="1"/>
</dbReference>
<dbReference type="InterPro" id="IPR020845">
    <property type="entry name" value="AMP-binding_CS"/>
</dbReference>
<feature type="domain" description="AMP-dependent synthetase/ligase" evidence="3">
    <location>
        <begin position="42"/>
        <end position="214"/>
    </location>
</feature>
<dbReference type="Pfam" id="PF00501">
    <property type="entry name" value="AMP-binding"/>
    <property type="match status" value="2"/>
</dbReference>
<feature type="domain" description="AMP-dependent synthetase/ligase" evidence="3">
    <location>
        <begin position="215"/>
        <end position="330"/>
    </location>
</feature>
<dbReference type="PROSITE" id="PS00455">
    <property type="entry name" value="AMP_BINDING"/>
    <property type="match status" value="1"/>
</dbReference>
<name>A0A8H7BSB6_9FUNG</name>
<comment type="caution">
    <text evidence="5">The sequence shown here is derived from an EMBL/GenBank/DDBJ whole genome shotgun (WGS) entry which is preliminary data.</text>
</comment>
<dbReference type="PANTHER" id="PTHR24096">
    <property type="entry name" value="LONG-CHAIN-FATTY-ACID--COA LIGASE"/>
    <property type="match status" value="1"/>
</dbReference>
<protein>
    <submittedName>
        <fullName evidence="5">Uncharacterized protein</fullName>
    </submittedName>
</protein>
<dbReference type="EMBL" id="JABAYA010000087">
    <property type="protein sequence ID" value="KAF7725933.1"/>
    <property type="molecule type" value="Genomic_DNA"/>
</dbReference>
<proteinExistence type="inferred from homology"/>
<gene>
    <name evidence="5" type="ORF">EC973_009170</name>
</gene>
<evidence type="ECO:0000313" key="6">
    <source>
        <dbReference type="Proteomes" id="UP000605846"/>
    </source>
</evidence>
<accession>A0A8H7BSB6</accession>
<dbReference type="Proteomes" id="UP000605846">
    <property type="component" value="Unassembled WGS sequence"/>
</dbReference>
<dbReference type="PANTHER" id="PTHR24096:SF149">
    <property type="entry name" value="AMP-BINDING DOMAIN-CONTAINING PROTEIN-RELATED"/>
    <property type="match status" value="1"/>
</dbReference>
<dbReference type="InterPro" id="IPR045851">
    <property type="entry name" value="AMP-bd_C_sf"/>
</dbReference>
<dbReference type="Gene3D" id="3.40.50.12780">
    <property type="entry name" value="N-terminal domain of ligase-like"/>
    <property type="match status" value="1"/>
</dbReference>
<evidence type="ECO:0000313" key="5">
    <source>
        <dbReference type="EMBL" id="KAF7725933.1"/>
    </source>
</evidence>